<feature type="domain" description="PilZ" evidence="1">
    <location>
        <begin position="44"/>
        <end position="139"/>
    </location>
</feature>
<evidence type="ECO:0000313" key="3">
    <source>
        <dbReference type="Proteomes" id="UP000503820"/>
    </source>
</evidence>
<organism evidence="2 3">
    <name type="scientific">Desulfovibrio psychrotolerans</name>
    <dbReference type="NCBI Taxonomy" id="415242"/>
    <lineage>
        <taxon>Bacteria</taxon>
        <taxon>Pseudomonadati</taxon>
        <taxon>Thermodesulfobacteriota</taxon>
        <taxon>Desulfovibrionia</taxon>
        <taxon>Desulfovibrionales</taxon>
        <taxon>Desulfovibrionaceae</taxon>
        <taxon>Desulfovibrio</taxon>
    </lineage>
</organism>
<sequence length="153" mass="17235">MKEHGYSQLIELGINTRPSENAPFTRLVDQMCPQPEQLAEESGDKRRYSRHSTAIPCVAHIARKGNQVIVLTGTIRNISTSGMLLELRDKGHLYAAMFREIESFQVSLILEGDIVACVDCLPRHIEDAEELMIGVQVNDEDAHPLLPMPRRIM</sequence>
<dbReference type="RefSeq" id="WP_174409905.1">
    <property type="nucleotide sequence ID" value="NZ_BLVP01000008.1"/>
</dbReference>
<protein>
    <recommendedName>
        <fullName evidence="1">PilZ domain-containing protein</fullName>
    </recommendedName>
</protein>
<dbReference type="Proteomes" id="UP000503820">
    <property type="component" value="Unassembled WGS sequence"/>
</dbReference>
<comment type="caution">
    <text evidence="2">The sequence shown here is derived from an EMBL/GenBank/DDBJ whole genome shotgun (WGS) entry which is preliminary data.</text>
</comment>
<evidence type="ECO:0000313" key="2">
    <source>
        <dbReference type="EMBL" id="GFM37290.1"/>
    </source>
</evidence>
<accession>A0A7J0BU99</accession>
<name>A0A7J0BU99_9BACT</name>
<gene>
    <name evidence="2" type="ORF">DSM19430T_19740</name>
</gene>
<dbReference type="Pfam" id="PF07238">
    <property type="entry name" value="PilZ"/>
    <property type="match status" value="1"/>
</dbReference>
<keyword evidence="3" id="KW-1185">Reference proteome</keyword>
<dbReference type="GO" id="GO:0035438">
    <property type="term" value="F:cyclic-di-GMP binding"/>
    <property type="evidence" value="ECO:0007669"/>
    <property type="project" value="InterPro"/>
</dbReference>
<dbReference type="EMBL" id="BLVP01000008">
    <property type="protein sequence ID" value="GFM37290.1"/>
    <property type="molecule type" value="Genomic_DNA"/>
</dbReference>
<dbReference type="AlphaFoldDB" id="A0A7J0BU99"/>
<evidence type="ECO:0000259" key="1">
    <source>
        <dbReference type="Pfam" id="PF07238"/>
    </source>
</evidence>
<dbReference type="InterPro" id="IPR009875">
    <property type="entry name" value="PilZ_domain"/>
</dbReference>
<proteinExistence type="predicted"/>
<dbReference type="SUPFAM" id="SSF141371">
    <property type="entry name" value="PilZ domain-like"/>
    <property type="match status" value="1"/>
</dbReference>
<reference evidence="2 3" key="1">
    <citation type="submission" date="2020-05" db="EMBL/GenBank/DDBJ databases">
        <title>Draft genome sequence of Desulfovibrio psychrotolerans JS1T.</title>
        <authorList>
            <person name="Ueno A."/>
            <person name="Tamazawa S."/>
            <person name="Tamamura S."/>
            <person name="Murakami T."/>
            <person name="Kiyama T."/>
            <person name="Inomata H."/>
            <person name="Amano Y."/>
            <person name="Miyakawa K."/>
            <person name="Tamaki H."/>
            <person name="Naganuma T."/>
            <person name="Kaneko K."/>
        </authorList>
    </citation>
    <scope>NUCLEOTIDE SEQUENCE [LARGE SCALE GENOMIC DNA]</scope>
    <source>
        <strain evidence="2 3">JS1</strain>
    </source>
</reference>